<reference evidence="2 3" key="1">
    <citation type="submission" date="2017-11" db="EMBL/GenBank/DDBJ databases">
        <title>The genome of Rhizophagus clarus HR1 reveals common genetic basis of auxotrophy among arbuscular mycorrhizal fungi.</title>
        <authorList>
            <person name="Kobayashi Y."/>
        </authorList>
    </citation>
    <scope>NUCLEOTIDE SEQUENCE [LARGE SCALE GENOMIC DNA]</scope>
    <source>
        <strain evidence="2 3">HR1</strain>
    </source>
</reference>
<name>A0A2Z6R0V1_9GLOM</name>
<comment type="caution">
    <text evidence="2">The sequence shown here is derived from an EMBL/GenBank/DDBJ whole genome shotgun (WGS) entry which is preliminary data.</text>
</comment>
<accession>A0A2Z6R0V1</accession>
<feature type="region of interest" description="Disordered" evidence="1">
    <location>
        <begin position="119"/>
        <end position="138"/>
    </location>
</feature>
<keyword evidence="3" id="KW-1185">Reference proteome</keyword>
<organism evidence="2 3">
    <name type="scientific">Rhizophagus clarus</name>
    <dbReference type="NCBI Taxonomy" id="94130"/>
    <lineage>
        <taxon>Eukaryota</taxon>
        <taxon>Fungi</taxon>
        <taxon>Fungi incertae sedis</taxon>
        <taxon>Mucoromycota</taxon>
        <taxon>Glomeromycotina</taxon>
        <taxon>Glomeromycetes</taxon>
        <taxon>Glomerales</taxon>
        <taxon>Glomeraceae</taxon>
        <taxon>Rhizophagus</taxon>
    </lineage>
</organism>
<dbReference type="EMBL" id="BEXD01001852">
    <property type="protein sequence ID" value="GBB96023.1"/>
    <property type="molecule type" value="Genomic_DNA"/>
</dbReference>
<evidence type="ECO:0000313" key="2">
    <source>
        <dbReference type="EMBL" id="GBB96023.1"/>
    </source>
</evidence>
<sequence>MNDLHHHRKSNTDHINYNNKITQIENNLAHLMSRVNELKLSQQQHKQAITSINNQYKEKLPLILLEKPSNNLRRNSADKNLPNTSKSQSNNYYTRSPITRNINKQYFDYDSDNHEYLAQQSVSSSQQESFQPSDEDTNDIEIHTVTADSKTTGQPSCNISSFIPTNWGIYPRSEQ</sequence>
<feature type="region of interest" description="Disordered" evidence="1">
    <location>
        <begin position="71"/>
        <end position="97"/>
    </location>
</feature>
<feature type="compositionally biased region" description="Polar residues" evidence="1">
    <location>
        <begin position="81"/>
        <end position="97"/>
    </location>
</feature>
<feature type="compositionally biased region" description="Low complexity" evidence="1">
    <location>
        <begin position="119"/>
        <end position="132"/>
    </location>
</feature>
<evidence type="ECO:0000313" key="3">
    <source>
        <dbReference type="Proteomes" id="UP000247702"/>
    </source>
</evidence>
<evidence type="ECO:0000256" key="1">
    <source>
        <dbReference type="SAM" id="MobiDB-lite"/>
    </source>
</evidence>
<gene>
    <name evidence="2" type="ORF">RclHR1_26650001</name>
</gene>
<protein>
    <submittedName>
        <fullName evidence="2">Uncharacterized protein</fullName>
    </submittedName>
</protein>
<dbReference type="AlphaFoldDB" id="A0A2Z6R0V1"/>
<dbReference type="Proteomes" id="UP000247702">
    <property type="component" value="Unassembled WGS sequence"/>
</dbReference>
<proteinExistence type="predicted"/>